<accession>A0A8T1PVK1</accession>
<proteinExistence type="predicted"/>
<protein>
    <submittedName>
        <fullName evidence="1">Uncharacterized protein</fullName>
    </submittedName>
</protein>
<evidence type="ECO:0000313" key="1">
    <source>
        <dbReference type="EMBL" id="KAG6645387.1"/>
    </source>
</evidence>
<evidence type="ECO:0000313" key="2">
    <source>
        <dbReference type="Proteomes" id="UP000811609"/>
    </source>
</evidence>
<keyword evidence="2" id="KW-1185">Reference proteome</keyword>
<organism evidence="1 2">
    <name type="scientific">Carya illinoinensis</name>
    <name type="common">Pecan</name>
    <dbReference type="NCBI Taxonomy" id="32201"/>
    <lineage>
        <taxon>Eukaryota</taxon>
        <taxon>Viridiplantae</taxon>
        <taxon>Streptophyta</taxon>
        <taxon>Embryophyta</taxon>
        <taxon>Tracheophyta</taxon>
        <taxon>Spermatophyta</taxon>
        <taxon>Magnoliopsida</taxon>
        <taxon>eudicotyledons</taxon>
        <taxon>Gunneridae</taxon>
        <taxon>Pentapetalae</taxon>
        <taxon>rosids</taxon>
        <taxon>fabids</taxon>
        <taxon>Fagales</taxon>
        <taxon>Juglandaceae</taxon>
        <taxon>Carya</taxon>
    </lineage>
</organism>
<dbReference type="EMBL" id="CM031816">
    <property type="protein sequence ID" value="KAG6645387.1"/>
    <property type="molecule type" value="Genomic_DNA"/>
</dbReference>
<gene>
    <name evidence="1" type="ORF">CIPAW_08G119100</name>
</gene>
<comment type="caution">
    <text evidence="1">The sequence shown here is derived from an EMBL/GenBank/DDBJ whole genome shotgun (WGS) entry which is preliminary data.</text>
</comment>
<dbReference type="AlphaFoldDB" id="A0A8T1PVK1"/>
<dbReference type="Proteomes" id="UP000811609">
    <property type="component" value="Chromosome 8"/>
</dbReference>
<reference evidence="1" key="1">
    <citation type="submission" date="2020-12" db="EMBL/GenBank/DDBJ databases">
        <title>WGS assembly of Carya illinoinensis cv. Pawnee.</title>
        <authorList>
            <person name="Platts A."/>
            <person name="Shu S."/>
            <person name="Wright S."/>
            <person name="Barry K."/>
            <person name="Edger P."/>
            <person name="Pires J.C."/>
            <person name="Schmutz J."/>
        </authorList>
    </citation>
    <scope>NUCLEOTIDE SEQUENCE</scope>
    <source>
        <tissue evidence="1">Leaf</tissue>
    </source>
</reference>
<name>A0A8T1PVK1_CARIL</name>
<sequence>MQFHFSLVAYRIDFRSIVSSVGHERNKKRTWWTCPNARNLHTHK</sequence>